<comment type="function">
    <text evidence="1">Involved in nitrate transport.</text>
</comment>
<dbReference type="InterPro" id="IPR016605">
    <property type="entry name" value="Transptr_NO3_Nar2"/>
</dbReference>
<sequence>MRMLIATGAILLCALATLAEGGVLLSSLQRSLVLDSQIQNQLPQPGIAMAKAGDDHLVIRWSLNTTLQQTQADVDAIYNKVNLKLCYTPVSQTNRGWRKTNDNLTKDKSCGKAIVTQKYVDAAGNSTVWRIPKDVPGAVYFVRAYVLNANGTQIAYGQTTNANRTTNLIAIEPISGRHASIDVAAAIFSAFSIGSLLFFLVLESMKTMKSGSSK</sequence>
<organism evidence="2 3">
    <name type="scientific">Riccia fluitans</name>
    <dbReference type="NCBI Taxonomy" id="41844"/>
    <lineage>
        <taxon>Eukaryota</taxon>
        <taxon>Viridiplantae</taxon>
        <taxon>Streptophyta</taxon>
        <taxon>Embryophyta</taxon>
        <taxon>Marchantiophyta</taxon>
        <taxon>Marchantiopsida</taxon>
        <taxon>Marchantiidae</taxon>
        <taxon>Marchantiales</taxon>
        <taxon>Ricciaceae</taxon>
        <taxon>Riccia</taxon>
    </lineage>
</organism>
<comment type="similarity">
    <text evidence="1">Belongs to the NAR2 family.</text>
</comment>
<dbReference type="GO" id="GO:0010167">
    <property type="term" value="P:response to nitrate"/>
    <property type="evidence" value="ECO:0007669"/>
    <property type="project" value="UniProtKB-UniRule"/>
</dbReference>
<dbReference type="PANTHER" id="PTHR34806:SF1">
    <property type="entry name" value="HIGH-AFFINITY NITRATE TRANSPORTER 3.1"/>
    <property type="match status" value="1"/>
</dbReference>
<dbReference type="GO" id="GO:0042128">
    <property type="term" value="P:nitrate assimilation"/>
    <property type="evidence" value="ECO:0007669"/>
    <property type="project" value="UniProtKB-UniRule"/>
</dbReference>
<keyword evidence="1" id="KW-0732">Signal</keyword>
<keyword evidence="1" id="KW-1003">Cell membrane</keyword>
<protein>
    <recommendedName>
        <fullName evidence="1">High-affinity nitrate transporter</fullName>
    </recommendedName>
</protein>
<gene>
    <name evidence="2" type="ORF">R1flu_016472</name>
</gene>
<keyword evidence="1" id="KW-0534">Nitrate assimilation</keyword>
<dbReference type="Proteomes" id="UP001605036">
    <property type="component" value="Unassembled WGS sequence"/>
</dbReference>
<proteinExistence type="inferred from homology"/>
<reference evidence="2 3" key="1">
    <citation type="submission" date="2024-09" db="EMBL/GenBank/DDBJ databases">
        <title>Chromosome-scale assembly of Riccia fluitans.</title>
        <authorList>
            <person name="Paukszto L."/>
            <person name="Sawicki J."/>
            <person name="Karawczyk K."/>
            <person name="Piernik-Szablinska J."/>
            <person name="Szczecinska M."/>
            <person name="Mazdziarz M."/>
        </authorList>
    </citation>
    <scope>NUCLEOTIDE SEQUENCE [LARGE SCALE GENOMIC DNA]</scope>
    <source>
        <strain evidence="2">Rf_01</strain>
        <tissue evidence="2">Aerial parts of the thallus</tissue>
    </source>
</reference>
<feature type="chain" id="PRO_5044536961" description="High-affinity nitrate transporter" evidence="1">
    <location>
        <begin position="22"/>
        <end position="214"/>
    </location>
</feature>
<evidence type="ECO:0000313" key="2">
    <source>
        <dbReference type="EMBL" id="KAL2631786.1"/>
    </source>
</evidence>
<dbReference type="EMBL" id="JBHFFA010000004">
    <property type="protein sequence ID" value="KAL2631786.1"/>
    <property type="molecule type" value="Genomic_DNA"/>
</dbReference>
<name>A0ABD1YLY2_9MARC</name>
<evidence type="ECO:0000256" key="1">
    <source>
        <dbReference type="PIRNR" id="PIRNR012939"/>
    </source>
</evidence>
<dbReference type="GO" id="GO:0005886">
    <property type="term" value="C:plasma membrane"/>
    <property type="evidence" value="ECO:0007669"/>
    <property type="project" value="UniProtKB-UniRule"/>
</dbReference>
<keyword evidence="1" id="KW-0472">Membrane</keyword>
<dbReference type="GO" id="GO:0015706">
    <property type="term" value="P:nitrate transmembrane transport"/>
    <property type="evidence" value="ECO:0007669"/>
    <property type="project" value="UniProtKB-UniRule"/>
</dbReference>
<keyword evidence="1" id="KW-0812">Transmembrane</keyword>
<dbReference type="PANTHER" id="PTHR34806">
    <property type="entry name" value="HIGH-AFFINITY NITRATE TRANSPORTER 3.2"/>
    <property type="match status" value="1"/>
</dbReference>
<feature type="transmembrane region" description="Helical" evidence="1">
    <location>
        <begin position="183"/>
        <end position="202"/>
    </location>
</feature>
<dbReference type="Pfam" id="PF16974">
    <property type="entry name" value="NAR2"/>
    <property type="match status" value="1"/>
</dbReference>
<feature type="signal peptide" evidence="1">
    <location>
        <begin position="1"/>
        <end position="21"/>
    </location>
</feature>
<dbReference type="PIRSF" id="PIRSF012939">
    <property type="entry name" value="Transpt_NO3_Nar2"/>
    <property type="match status" value="1"/>
</dbReference>
<keyword evidence="3" id="KW-1185">Reference proteome</keyword>
<comment type="caution">
    <text evidence="2">The sequence shown here is derived from an EMBL/GenBank/DDBJ whole genome shotgun (WGS) entry which is preliminary data.</text>
</comment>
<dbReference type="AlphaFoldDB" id="A0ABD1YLY2"/>
<evidence type="ECO:0000313" key="3">
    <source>
        <dbReference type="Proteomes" id="UP001605036"/>
    </source>
</evidence>
<keyword evidence="1" id="KW-1133">Transmembrane helix</keyword>
<accession>A0ABD1YLY2</accession>